<evidence type="ECO:0000256" key="9">
    <source>
        <dbReference type="HAMAP-Rule" id="MF_00911"/>
    </source>
</evidence>
<evidence type="ECO:0000313" key="13">
    <source>
        <dbReference type="Proteomes" id="UP000237968"/>
    </source>
</evidence>
<dbReference type="HAMAP" id="MF_00911">
    <property type="entry name" value="FtsQ_subfam"/>
    <property type="match status" value="1"/>
</dbReference>
<dbReference type="GO" id="GO:0043093">
    <property type="term" value="P:FtsZ-dependent cytokinesis"/>
    <property type="evidence" value="ECO:0007669"/>
    <property type="project" value="UniProtKB-UniRule"/>
</dbReference>
<dbReference type="EMBL" id="PVNK01000025">
    <property type="protein sequence ID" value="PRQ04771.1"/>
    <property type="molecule type" value="Genomic_DNA"/>
</dbReference>
<feature type="domain" description="POTRA" evidence="11">
    <location>
        <begin position="128"/>
        <end position="196"/>
    </location>
</feature>
<dbReference type="Gene3D" id="3.10.20.310">
    <property type="entry name" value="membrane protein fhac"/>
    <property type="match status" value="1"/>
</dbReference>
<dbReference type="OrthoDB" id="5510599at2"/>
<evidence type="ECO:0000256" key="4">
    <source>
        <dbReference type="ARBA" id="ARBA00022618"/>
    </source>
</evidence>
<keyword evidence="5 9" id="KW-0812">Transmembrane</keyword>
<feature type="region of interest" description="Disordered" evidence="10">
    <location>
        <begin position="351"/>
        <end position="394"/>
    </location>
</feature>
<dbReference type="InterPro" id="IPR034746">
    <property type="entry name" value="POTRA"/>
</dbReference>
<name>A0A2S9YI82_9BACT</name>
<keyword evidence="7 9" id="KW-0472">Membrane</keyword>
<dbReference type="InterPro" id="IPR013685">
    <property type="entry name" value="POTRA_FtsQ_type"/>
</dbReference>
<keyword evidence="13" id="KW-1185">Reference proteome</keyword>
<dbReference type="GO" id="GO:0005886">
    <property type="term" value="C:plasma membrane"/>
    <property type="evidence" value="ECO:0007669"/>
    <property type="project" value="UniProtKB-SubCell"/>
</dbReference>
<dbReference type="PROSITE" id="PS51779">
    <property type="entry name" value="POTRA"/>
    <property type="match status" value="1"/>
</dbReference>
<proteinExistence type="inferred from homology"/>
<evidence type="ECO:0000256" key="2">
    <source>
        <dbReference type="ARBA" id="ARBA00022475"/>
    </source>
</evidence>
<gene>
    <name evidence="9" type="primary">ftsQ</name>
    <name evidence="12" type="ORF">ENSA5_05360</name>
</gene>
<dbReference type="InterPro" id="IPR005548">
    <property type="entry name" value="Cell_div_FtsQ/DivIB_C"/>
</dbReference>
<evidence type="ECO:0000256" key="5">
    <source>
        <dbReference type="ARBA" id="ARBA00022692"/>
    </source>
</evidence>
<keyword evidence="6 9" id="KW-1133">Transmembrane helix</keyword>
<dbReference type="Pfam" id="PF03799">
    <property type="entry name" value="FtsQ_DivIB_C"/>
    <property type="match status" value="1"/>
</dbReference>
<keyword evidence="3" id="KW-0997">Cell inner membrane</keyword>
<evidence type="ECO:0000256" key="3">
    <source>
        <dbReference type="ARBA" id="ARBA00022519"/>
    </source>
</evidence>
<evidence type="ECO:0000259" key="11">
    <source>
        <dbReference type="PROSITE" id="PS51779"/>
    </source>
</evidence>
<evidence type="ECO:0000256" key="8">
    <source>
        <dbReference type="ARBA" id="ARBA00023306"/>
    </source>
</evidence>
<dbReference type="InterPro" id="IPR026579">
    <property type="entry name" value="FtsQ"/>
</dbReference>
<dbReference type="AlphaFoldDB" id="A0A2S9YI82"/>
<comment type="subcellular location">
    <subcellularLocation>
        <location evidence="9">Cell membrane</location>
        <topology evidence="9">Single-pass type II membrane protein</topology>
    </subcellularLocation>
    <subcellularLocation>
        <location evidence="1">Membrane</location>
    </subcellularLocation>
    <text evidence="9">Localizes to the division septum.</text>
</comment>
<dbReference type="RefSeq" id="WP_146155247.1">
    <property type="nucleotide sequence ID" value="NZ_PVNK01000025.1"/>
</dbReference>
<accession>A0A2S9YI82</accession>
<evidence type="ECO:0000256" key="7">
    <source>
        <dbReference type="ARBA" id="ARBA00023136"/>
    </source>
</evidence>
<evidence type="ECO:0000256" key="6">
    <source>
        <dbReference type="ARBA" id="ARBA00022989"/>
    </source>
</evidence>
<dbReference type="InterPro" id="IPR045335">
    <property type="entry name" value="FtsQ_C_sf"/>
</dbReference>
<keyword evidence="8 9" id="KW-0131">Cell cycle</keyword>
<evidence type="ECO:0000256" key="1">
    <source>
        <dbReference type="ARBA" id="ARBA00004370"/>
    </source>
</evidence>
<evidence type="ECO:0000256" key="10">
    <source>
        <dbReference type="SAM" id="MobiDB-lite"/>
    </source>
</evidence>
<dbReference type="PANTHER" id="PTHR35851">
    <property type="entry name" value="CELL DIVISION PROTEIN FTSQ"/>
    <property type="match status" value="1"/>
</dbReference>
<comment type="function">
    <text evidence="9">Essential cell division protein.</text>
</comment>
<reference evidence="12 13" key="1">
    <citation type="submission" date="2018-03" db="EMBL/GenBank/DDBJ databases">
        <title>Draft Genome Sequences of the Obligatory Marine Myxobacteria Enhygromyxa salina SWB005.</title>
        <authorList>
            <person name="Poehlein A."/>
            <person name="Moghaddam J.A."/>
            <person name="Harms H."/>
            <person name="Alanjari M."/>
            <person name="Koenig G.M."/>
            <person name="Daniel R."/>
            <person name="Schaeberle T.F."/>
        </authorList>
    </citation>
    <scope>NUCLEOTIDE SEQUENCE [LARGE SCALE GENOMIC DNA]</scope>
    <source>
        <strain evidence="12 13">SWB005</strain>
    </source>
</reference>
<organism evidence="12 13">
    <name type="scientific">Enhygromyxa salina</name>
    <dbReference type="NCBI Taxonomy" id="215803"/>
    <lineage>
        <taxon>Bacteria</taxon>
        <taxon>Pseudomonadati</taxon>
        <taxon>Myxococcota</taxon>
        <taxon>Polyangia</taxon>
        <taxon>Nannocystales</taxon>
        <taxon>Nannocystaceae</taxon>
        <taxon>Enhygromyxa</taxon>
    </lineage>
</organism>
<dbReference type="Pfam" id="PF08478">
    <property type="entry name" value="POTRA_1"/>
    <property type="match status" value="1"/>
</dbReference>
<feature type="compositionally biased region" description="Basic residues" evidence="10">
    <location>
        <begin position="8"/>
        <end position="35"/>
    </location>
</feature>
<dbReference type="GO" id="GO:0032153">
    <property type="term" value="C:cell division site"/>
    <property type="evidence" value="ECO:0007669"/>
    <property type="project" value="UniProtKB-UniRule"/>
</dbReference>
<feature type="compositionally biased region" description="Basic residues" evidence="10">
    <location>
        <begin position="381"/>
        <end position="394"/>
    </location>
</feature>
<keyword evidence="2 9" id="KW-1003">Cell membrane</keyword>
<dbReference type="Gene3D" id="3.40.50.11690">
    <property type="entry name" value="Cell division protein FtsQ/DivIB"/>
    <property type="match status" value="1"/>
</dbReference>
<keyword evidence="4 9" id="KW-0132">Cell division</keyword>
<dbReference type="Proteomes" id="UP000237968">
    <property type="component" value="Unassembled WGS sequence"/>
</dbReference>
<protein>
    <recommendedName>
        <fullName evidence="9">Cell division protein FtsQ</fullName>
    </recommendedName>
</protein>
<sequence length="394" mass="43758">MTAPIRAQARRKQQASPRRRSAPSRGRPAKARRGRPQNSRRTVAEPRAGVGSSDPSARPSKIDRIRQLFARREAASTAKTSPDRHEPPQWPRRLGLAALKLGTTVVVAWGLLIAGREVYEYATTSARFEVQHFIYEPSQHLDDDQLRELLAIEPGTNILACELTELSERVAAHPWVALATVTRNLPDTLEIEVIEHEPEAIVLAGRFYLVNAEGQPFKAVERGERGELPIITGIERSTLAEARDDAVAELVTALDIIHLYQAKQRPRLGEVNLGDDGSVTLYTAEAGTQLRLGRDDFEARLVRWDALRAALGDRSDRLAVVHLDHESRPDRRDRVVARFANERDEAVLLAQAANERTGADDTQAPGSRATGSEPAPERLPARRAGKRQRIPSYE</sequence>
<comment type="caution">
    <text evidence="12">The sequence shown here is derived from an EMBL/GenBank/DDBJ whole genome shotgun (WGS) entry which is preliminary data.</text>
</comment>
<dbReference type="PANTHER" id="PTHR35851:SF1">
    <property type="entry name" value="CELL DIVISION PROTEIN FTSQ"/>
    <property type="match status" value="1"/>
</dbReference>
<dbReference type="GO" id="GO:0090529">
    <property type="term" value="P:cell septum assembly"/>
    <property type="evidence" value="ECO:0007669"/>
    <property type="project" value="InterPro"/>
</dbReference>
<evidence type="ECO:0000313" key="12">
    <source>
        <dbReference type="EMBL" id="PRQ04771.1"/>
    </source>
</evidence>
<comment type="similarity">
    <text evidence="9">Belongs to the FtsQ/DivIB family. FtsQ subfamily.</text>
</comment>
<feature type="region of interest" description="Disordered" evidence="10">
    <location>
        <begin position="1"/>
        <end position="62"/>
    </location>
</feature>